<keyword evidence="4" id="KW-1185">Reference proteome</keyword>
<keyword evidence="2" id="KW-1133">Transmembrane helix</keyword>
<dbReference type="EMBL" id="JABEBT010000031">
    <property type="protein sequence ID" value="KAF7636294.1"/>
    <property type="molecule type" value="Genomic_DNA"/>
</dbReference>
<evidence type="ECO:0000256" key="1">
    <source>
        <dbReference type="SAM" id="MobiDB-lite"/>
    </source>
</evidence>
<keyword evidence="2" id="KW-0812">Transmembrane</keyword>
<accession>A0A8S9ZST5</accession>
<evidence type="ECO:0000313" key="3">
    <source>
        <dbReference type="EMBL" id="KAF7636294.1"/>
    </source>
</evidence>
<dbReference type="OrthoDB" id="5832666at2759"/>
<protein>
    <submittedName>
        <fullName evidence="3">Uncharacterized protein</fullName>
    </submittedName>
</protein>
<gene>
    <name evidence="3" type="ORF">Mgra_00004281</name>
</gene>
<dbReference type="AlphaFoldDB" id="A0A8S9ZST5"/>
<proteinExistence type="predicted"/>
<feature type="transmembrane region" description="Helical" evidence="2">
    <location>
        <begin position="7"/>
        <end position="24"/>
    </location>
</feature>
<comment type="caution">
    <text evidence="3">The sequence shown here is derived from an EMBL/GenBank/DDBJ whole genome shotgun (WGS) entry which is preliminary data.</text>
</comment>
<keyword evidence="2" id="KW-0472">Membrane</keyword>
<reference evidence="3" key="1">
    <citation type="journal article" date="2020" name="Ecol. Evol.">
        <title>Genome structure and content of the rice root-knot nematode (Meloidogyne graminicola).</title>
        <authorList>
            <person name="Phan N.T."/>
            <person name="Danchin E.G.J."/>
            <person name="Klopp C."/>
            <person name="Perfus-Barbeoch L."/>
            <person name="Kozlowski D.K."/>
            <person name="Koutsovoulos G.D."/>
            <person name="Lopez-Roques C."/>
            <person name="Bouchez O."/>
            <person name="Zahm M."/>
            <person name="Besnard G."/>
            <person name="Bellafiore S."/>
        </authorList>
    </citation>
    <scope>NUCLEOTIDE SEQUENCE</scope>
    <source>
        <strain evidence="3">VN-18</strain>
    </source>
</reference>
<feature type="region of interest" description="Disordered" evidence="1">
    <location>
        <begin position="235"/>
        <end position="262"/>
    </location>
</feature>
<evidence type="ECO:0000256" key="2">
    <source>
        <dbReference type="SAM" id="Phobius"/>
    </source>
</evidence>
<sequence>MLCCSAFFMVNGVFIIIVLVLQLQKDCLHIEWPLGPLVNQTRVQCGGGPLDPEGEEWNLWDLFLLFSFFFLQCSFHRFGTITHIIASTELCFSQHPYDKLTEDELVAHNAIEIAKELQAFRGLDITTINDQLNHFIQPNPQIFNQQIKIFNNLNNQQPSTSSNFPIFSINSNKNQKINDKNNKKLDTLDAAFKKRFFALSSNNQQILKNKSIGRNFRKRELKTIETQGNQQFYSQNKINNNIPSPSDSEEENGGEIKNKKYYHQKAEGPVRCHQLEELFRKNSNNSFDYF</sequence>
<organism evidence="3 4">
    <name type="scientific">Meloidogyne graminicola</name>
    <dbReference type="NCBI Taxonomy" id="189291"/>
    <lineage>
        <taxon>Eukaryota</taxon>
        <taxon>Metazoa</taxon>
        <taxon>Ecdysozoa</taxon>
        <taxon>Nematoda</taxon>
        <taxon>Chromadorea</taxon>
        <taxon>Rhabditida</taxon>
        <taxon>Tylenchina</taxon>
        <taxon>Tylenchomorpha</taxon>
        <taxon>Tylenchoidea</taxon>
        <taxon>Meloidogynidae</taxon>
        <taxon>Meloidogyninae</taxon>
        <taxon>Meloidogyne</taxon>
    </lineage>
</organism>
<evidence type="ECO:0000313" key="4">
    <source>
        <dbReference type="Proteomes" id="UP000605970"/>
    </source>
</evidence>
<dbReference type="Proteomes" id="UP000605970">
    <property type="component" value="Unassembled WGS sequence"/>
</dbReference>
<feature type="compositionally biased region" description="Polar residues" evidence="1">
    <location>
        <begin position="235"/>
        <end position="246"/>
    </location>
</feature>
<name>A0A8S9ZST5_9BILA</name>